<dbReference type="Pfam" id="PF01429">
    <property type="entry name" value="MBD"/>
    <property type="match status" value="1"/>
</dbReference>
<dbReference type="InterPro" id="IPR011124">
    <property type="entry name" value="Znf_CW"/>
</dbReference>
<evidence type="ECO:0000256" key="10">
    <source>
        <dbReference type="PROSITE-ProRule" id="PRU00708"/>
    </source>
</evidence>
<dbReference type="FunFam" id="1.25.40.10:FF:000409">
    <property type="entry name" value="Pentatricopeptide repeat-containing protein, chloroplastic"/>
    <property type="match status" value="1"/>
</dbReference>
<keyword evidence="5" id="KW-0862">Zinc</keyword>
<feature type="repeat" description="PPR" evidence="10">
    <location>
        <begin position="279"/>
        <end position="313"/>
    </location>
</feature>
<feature type="repeat" description="PPR" evidence="10">
    <location>
        <begin position="248"/>
        <end position="278"/>
    </location>
</feature>
<dbReference type="PROSITE" id="PS51375">
    <property type="entry name" value="PPR"/>
    <property type="match status" value="6"/>
</dbReference>
<dbReference type="SMART" id="SM00391">
    <property type="entry name" value="MBD"/>
    <property type="match status" value="1"/>
</dbReference>
<gene>
    <name evidence="15" type="ORF">E3N88_41118</name>
</gene>
<feature type="compositionally biased region" description="Polar residues" evidence="11">
    <location>
        <begin position="605"/>
        <end position="618"/>
    </location>
</feature>
<dbReference type="EMBL" id="SZYD01000019">
    <property type="protein sequence ID" value="KAD2394141.1"/>
    <property type="molecule type" value="Genomic_DNA"/>
</dbReference>
<evidence type="ECO:0000256" key="5">
    <source>
        <dbReference type="ARBA" id="ARBA00022833"/>
    </source>
</evidence>
<evidence type="ECO:0000313" key="15">
    <source>
        <dbReference type="EMBL" id="KAD2394141.1"/>
    </source>
</evidence>
<sequence>MMQKSLQPDHLTFPIIAKACGKLNNIRCSEIIHAQILKSPFAIDRYVQTAMMDAYIKCDCINLAHKVFDRMPKRDIASWNALLLGFAQLGVVDQVLLMFKQMRAERIQPDLVTVIGISQAIKGREGVWVLKAIHSFGIQIGVELDVSVSNTWVSSYSKVRDLESAERVFYGINPVFITVVSWNSMIAGYAYFQKYLKAISFYKKMLYDGFKPDLSTNLNLLSSISQHEALVHGNLIHCHGIKMGCDLDLTILNTLISMYSKCNNLKAARQIFDNMINRTCVSWTAIIGGYAENGDLDEALTLFDSMEATGVKPDLVTILNLIGGCGETGTLEIGKWVEKYAALHGFSNNLMVLNALIDMYAKCGSLNEARDIFYNMGERTVVSWTSMISGCALNGEFEESLRHFHHMLASGIKPNHITFLAVLQACNHGGFIEKGWEVYDLMTKVYKIDLGLDHYSSMADLLARGGKINEALDFIKKMPIKPDVGIWSSLLSACKVHHNVEIGELAAHCLFEMDPQAAAPYVEMSNIYASVGCWDGVMDVRRLMKMNKVKKLPGESIVQVGGKSFRFTVEDWCLPERVVIYEVLDGLALQLKDELDLSHLEDGNFRSTPMQPSSTNGFNPPAKRKDQSFSENIIELSSSESEDENTQSCNDSNQQLVLYDPSVNGGFPIEDENTPSFNGSNQQLVLYDPSVNEAYPNKDLADLVLYKAPPVKRILPAVGAYTVQCATCFKWRFVPTQEKYQEIREHITEKPFVCATAHEWRPGVSCYDPPDIEQDGSRLWAIDQPNIAKPPPGWHRDLRIRAEGGTHFADIYYIPPTGVKVLRSIHDVEKYLIKHPEYVEQGVTLAQFSFKIPKPLQDNYVRKRSSCRAALQDGNCMGLPDSFQPPPAIAMSLPDPDPINDLQLSMNPTPKRAKGAPGSEGRRMAL</sequence>
<feature type="region of interest" description="Disordered" evidence="11">
    <location>
        <begin position="887"/>
        <end position="926"/>
    </location>
</feature>
<dbReference type="Gene3D" id="1.25.40.10">
    <property type="entry name" value="Tetratricopeptide repeat domain"/>
    <property type="match status" value="4"/>
</dbReference>
<dbReference type="InterPro" id="IPR046848">
    <property type="entry name" value="E_motif"/>
</dbReference>
<feature type="domain" description="CW-type" evidence="14">
    <location>
        <begin position="715"/>
        <end position="774"/>
    </location>
</feature>
<keyword evidence="7" id="KW-0238">DNA-binding</keyword>
<dbReference type="GO" id="GO:0005634">
    <property type="term" value="C:nucleus"/>
    <property type="evidence" value="ECO:0007669"/>
    <property type="project" value="UniProtKB-SubCell"/>
</dbReference>
<keyword evidence="2" id="KW-0479">Metal-binding</keyword>
<evidence type="ECO:0000256" key="9">
    <source>
        <dbReference type="ARBA" id="ARBA00023242"/>
    </source>
</evidence>
<accession>A0A5N6LQI2</accession>
<dbReference type="Pfam" id="PF07496">
    <property type="entry name" value="zf-CW"/>
    <property type="match status" value="1"/>
</dbReference>
<evidence type="ECO:0000256" key="6">
    <source>
        <dbReference type="ARBA" id="ARBA00023015"/>
    </source>
</evidence>
<keyword evidence="8" id="KW-0804">Transcription</keyword>
<keyword evidence="4" id="KW-0863">Zinc-finger</keyword>
<dbReference type="Pfam" id="PF01535">
    <property type="entry name" value="PPR"/>
    <property type="match status" value="6"/>
</dbReference>
<dbReference type="InterPro" id="IPR011990">
    <property type="entry name" value="TPR-like_helical_dom_sf"/>
</dbReference>
<dbReference type="PANTHER" id="PTHR47926:SF395">
    <property type="entry name" value="TETRATRICOPEPTIDE-LIKE HELICAL DOMAIN, DYW DOMAIN PROTEIN-RELATED"/>
    <property type="match status" value="1"/>
</dbReference>
<comment type="subcellular location">
    <subcellularLocation>
        <location evidence="1">Nucleus</location>
    </subcellularLocation>
</comment>
<evidence type="ECO:0000256" key="12">
    <source>
        <dbReference type="SAM" id="Phobius"/>
    </source>
</evidence>
<dbReference type="SUPFAM" id="SSF54171">
    <property type="entry name" value="DNA-binding domain"/>
    <property type="match status" value="1"/>
</dbReference>
<dbReference type="Proteomes" id="UP000326396">
    <property type="component" value="Linkage Group LG9"/>
</dbReference>
<dbReference type="Pfam" id="PF13041">
    <property type="entry name" value="PPR_2"/>
    <property type="match status" value="2"/>
</dbReference>
<comment type="caution">
    <text evidence="15">The sequence shown here is derived from an EMBL/GenBank/DDBJ whole genome shotgun (WGS) entry which is preliminary data.</text>
</comment>
<dbReference type="GO" id="GO:0003723">
    <property type="term" value="F:RNA binding"/>
    <property type="evidence" value="ECO:0007669"/>
    <property type="project" value="InterPro"/>
</dbReference>
<dbReference type="InterPro" id="IPR002885">
    <property type="entry name" value="PPR_rpt"/>
</dbReference>
<dbReference type="AlphaFoldDB" id="A0A5N6LQI2"/>
<keyword evidence="12" id="KW-0472">Membrane</keyword>
<dbReference type="FunFam" id="1.25.40.10:FF:000090">
    <property type="entry name" value="Pentatricopeptide repeat-containing protein, chloroplastic"/>
    <property type="match status" value="1"/>
</dbReference>
<evidence type="ECO:0000313" key="16">
    <source>
        <dbReference type="Proteomes" id="UP000326396"/>
    </source>
</evidence>
<keyword evidence="12" id="KW-1133">Transmembrane helix</keyword>
<keyword evidence="6" id="KW-0805">Transcription regulation</keyword>
<dbReference type="Gene3D" id="3.30.890.10">
    <property type="entry name" value="Methyl-cpg-binding Protein 2, Chain A"/>
    <property type="match status" value="1"/>
</dbReference>
<evidence type="ECO:0008006" key="17">
    <source>
        <dbReference type="Google" id="ProtNLM"/>
    </source>
</evidence>
<proteinExistence type="predicted"/>
<evidence type="ECO:0000259" key="14">
    <source>
        <dbReference type="PROSITE" id="PS51050"/>
    </source>
</evidence>
<keyword evidence="12" id="KW-0812">Transmembrane</keyword>
<dbReference type="GO" id="GO:0009451">
    <property type="term" value="P:RNA modification"/>
    <property type="evidence" value="ECO:0007669"/>
    <property type="project" value="InterPro"/>
</dbReference>
<feature type="repeat" description="PPR" evidence="10">
    <location>
        <begin position="75"/>
        <end position="109"/>
    </location>
</feature>
<dbReference type="CDD" id="cd01396">
    <property type="entry name" value="MeCP2_MBD"/>
    <property type="match status" value="1"/>
</dbReference>
<dbReference type="GO" id="GO:0008270">
    <property type="term" value="F:zinc ion binding"/>
    <property type="evidence" value="ECO:0007669"/>
    <property type="project" value="UniProtKB-KW"/>
</dbReference>
<evidence type="ECO:0000259" key="13">
    <source>
        <dbReference type="PROSITE" id="PS50982"/>
    </source>
</evidence>
<reference evidence="15 16" key="1">
    <citation type="submission" date="2019-05" db="EMBL/GenBank/DDBJ databases">
        <title>Mikania micrantha, genome provides insights into the molecular mechanism of rapid growth.</title>
        <authorList>
            <person name="Liu B."/>
        </authorList>
    </citation>
    <scope>NUCLEOTIDE SEQUENCE [LARGE SCALE GENOMIC DNA]</scope>
    <source>
        <strain evidence="15">NLD-2019</strain>
        <tissue evidence="15">Leaf</tissue>
    </source>
</reference>
<feature type="domain" description="MBD" evidence="13">
    <location>
        <begin position="780"/>
        <end position="855"/>
    </location>
</feature>
<dbReference type="Pfam" id="PF20431">
    <property type="entry name" value="E_motif"/>
    <property type="match status" value="1"/>
</dbReference>
<name>A0A5N6LQI2_9ASTR</name>
<dbReference type="PANTHER" id="PTHR47926">
    <property type="entry name" value="PENTATRICOPEPTIDE REPEAT-CONTAINING PROTEIN"/>
    <property type="match status" value="1"/>
</dbReference>
<protein>
    <recommendedName>
        <fullName evidence="17">MBD domain-containing protein</fullName>
    </recommendedName>
</protein>
<evidence type="ECO:0000256" key="8">
    <source>
        <dbReference type="ARBA" id="ARBA00023163"/>
    </source>
</evidence>
<dbReference type="InterPro" id="IPR016177">
    <property type="entry name" value="DNA-bd_dom_sf"/>
</dbReference>
<feature type="repeat" description="PPR" evidence="10">
    <location>
        <begin position="178"/>
        <end position="212"/>
    </location>
</feature>
<evidence type="ECO:0000256" key="7">
    <source>
        <dbReference type="ARBA" id="ARBA00023125"/>
    </source>
</evidence>
<dbReference type="GO" id="GO:0003677">
    <property type="term" value="F:DNA binding"/>
    <property type="evidence" value="ECO:0007669"/>
    <property type="project" value="UniProtKB-KW"/>
</dbReference>
<dbReference type="OrthoDB" id="185373at2759"/>
<dbReference type="InterPro" id="IPR046960">
    <property type="entry name" value="PPR_At4g14850-like_plant"/>
</dbReference>
<feature type="transmembrane region" description="Helical" evidence="12">
    <location>
        <begin position="76"/>
        <end position="99"/>
    </location>
</feature>
<evidence type="ECO:0000256" key="1">
    <source>
        <dbReference type="ARBA" id="ARBA00004123"/>
    </source>
</evidence>
<evidence type="ECO:0000256" key="2">
    <source>
        <dbReference type="ARBA" id="ARBA00022723"/>
    </source>
</evidence>
<feature type="region of interest" description="Disordered" evidence="11">
    <location>
        <begin position="602"/>
        <end position="625"/>
    </location>
</feature>
<keyword evidence="16" id="KW-1185">Reference proteome</keyword>
<evidence type="ECO:0000256" key="3">
    <source>
        <dbReference type="ARBA" id="ARBA00022737"/>
    </source>
</evidence>
<feature type="repeat" description="PPR" evidence="10">
    <location>
        <begin position="349"/>
        <end position="379"/>
    </location>
</feature>
<dbReference type="InterPro" id="IPR001739">
    <property type="entry name" value="Methyl_CpG_DNA-bd"/>
</dbReference>
<dbReference type="PROSITE" id="PS51050">
    <property type="entry name" value="ZF_CW"/>
    <property type="match status" value="1"/>
</dbReference>
<organism evidence="15 16">
    <name type="scientific">Mikania micrantha</name>
    <name type="common">bitter vine</name>
    <dbReference type="NCBI Taxonomy" id="192012"/>
    <lineage>
        <taxon>Eukaryota</taxon>
        <taxon>Viridiplantae</taxon>
        <taxon>Streptophyta</taxon>
        <taxon>Embryophyta</taxon>
        <taxon>Tracheophyta</taxon>
        <taxon>Spermatophyta</taxon>
        <taxon>Magnoliopsida</taxon>
        <taxon>eudicotyledons</taxon>
        <taxon>Gunneridae</taxon>
        <taxon>Pentapetalae</taxon>
        <taxon>asterids</taxon>
        <taxon>campanulids</taxon>
        <taxon>Asterales</taxon>
        <taxon>Asteraceae</taxon>
        <taxon>Asteroideae</taxon>
        <taxon>Heliantheae alliance</taxon>
        <taxon>Eupatorieae</taxon>
        <taxon>Mikania</taxon>
    </lineage>
</organism>
<dbReference type="PROSITE" id="PS50982">
    <property type="entry name" value="MBD"/>
    <property type="match status" value="1"/>
</dbReference>
<evidence type="ECO:0000256" key="11">
    <source>
        <dbReference type="SAM" id="MobiDB-lite"/>
    </source>
</evidence>
<keyword evidence="9" id="KW-0539">Nucleus</keyword>
<feature type="repeat" description="PPR" evidence="10">
    <location>
        <begin position="380"/>
        <end position="414"/>
    </location>
</feature>
<evidence type="ECO:0000256" key="4">
    <source>
        <dbReference type="ARBA" id="ARBA00022771"/>
    </source>
</evidence>
<dbReference type="NCBIfam" id="TIGR00756">
    <property type="entry name" value="PPR"/>
    <property type="match status" value="6"/>
</dbReference>
<keyword evidence="3" id="KW-0677">Repeat</keyword>